<dbReference type="SUPFAM" id="SSF101967">
    <property type="entry name" value="Adhesin YadA, collagen-binding domain"/>
    <property type="match status" value="9"/>
</dbReference>
<evidence type="ECO:0000313" key="18">
    <source>
        <dbReference type="Proteomes" id="UP000305526"/>
    </source>
</evidence>
<keyword evidence="18" id="KW-1185">Reference proteome</keyword>
<feature type="domain" description="Trimeric autotransporter adhesin YadA-like head" evidence="12">
    <location>
        <begin position="774"/>
        <end position="797"/>
    </location>
</feature>
<dbReference type="Gene3D" id="2.150.10.10">
    <property type="entry name" value="Serralysin-like metalloprotease, C-terminal"/>
    <property type="match status" value="5"/>
</dbReference>
<feature type="domain" description="Trimeric autotransporter adhesin YadA-like head" evidence="12">
    <location>
        <begin position="215"/>
        <end position="239"/>
    </location>
</feature>
<evidence type="ECO:0000313" key="15">
    <source>
        <dbReference type="EMBL" id="TCV87934.1"/>
    </source>
</evidence>
<comment type="caution">
    <text evidence="15">The sequence shown here is derived from an EMBL/GenBank/DDBJ whole genome shotgun (WGS) entry which is preliminary data.</text>
</comment>
<evidence type="ECO:0000259" key="11">
    <source>
        <dbReference type="Pfam" id="PF03895"/>
    </source>
</evidence>
<dbReference type="Pfam" id="PF05662">
    <property type="entry name" value="YadA_stalk"/>
    <property type="match status" value="9"/>
</dbReference>
<name>A0A4R3YB33_9PAST</name>
<evidence type="ECO:0000256" key="1">
    <source>
        <dbReference type="ARBA" id="ARBA00004241"/>
    </source>
</evidence>
<evidence type="ECO:0000313" key="17">
    <source>
        <dbReference type="Proteomes" id="UP000294619"/>
    </source>
</evidence>
<evidence type="ECO:0000256" key="4">
    <source>
        <dbReference type="ARBA" id="ARBA00022448"/>
    </source>
</evidence>
<evidence type="ECO:0000259" key="12">
    <source>
        <dbReference type="Pfam" id="PF05658"/>
    </source>
</evidence>
<dbReference type="Proteomes" id="UP000305526">
    <property type="component" value="Unassembled WGS sequence"/>
</dbReference>
<evidence type="ECO:0000256" key="8">
    <source>
        <dbReference type="ARBA" id="ARBA00022927"/>
    </source>
</evidence>
<feature type="domain" description="Trimeric autotransporter adhesin YadA-like head" evidence="12">
    <location>
        <begin position="648"/>
        <end position="671"/>
    </location>
</feature>
<dbReference type="Pfam" id="PF05658">
    <property type="entry name" value="YadA_head"/>
    <property type="match status" value="7"/>
</dbReference>
<keyword evidence="7" id="KW-0732">Signal</keyword>
<keyword evidence="4" id="KW-0813">Transport</keyword>
<dbReference type="InterPro" id="IPR011049">
    <property type="entry name" value="Serralysin-like_metalloprot_C"/>
</dbReference>
<evidence type="ECO:0000313" key="16">
    <source>
        <dbReference type="EMBL" id="TNG87834.1"/>
    </source>
</evidence>
<dbReference type="Gene3D" id="1.20.5.170">
    <property type="match status" value="4"/>
</dbReference>
<dbReference type="InterPro" id="IPR045584">
    <property type="entry name" value="Pilin-like"/>
</dbReference>
<dbReference type="CDD" id="cd12820">
    <property type="entry name" value="LbR_YadA-like"/>
    <property type="match status" value="2"/>
</dbReference>
<dbReference type="InterPro" id="IPR008635">
    <property type="entry name" value="Coiled_stalk_dom"/>
</dbReference>
<feature type="domain" description="Trimeric autotransporter adhesin YadA-like head" evidence="12">
    <location>
        <begin position="704"/>
        <end position="730"/>
    </location>
</feature>
<reference evidence="16 18" key="2">
    <citation type="submission" date="2019-05" db="EMBL/GenBank/DDBJ databases">
        <title>Pasteurellaceae isolates from reptiles.</title>
        <authorList>
            <person name="Bojesen A.M."/>
            <person name="Lund E."/>
        </authorList>
    </citation>
    <scope>NUCLEOTIDE SEQUENCE [LARGE SCALE GENOMIC DNA]</scope>
    <source>
        <strain evidence="16 18">ELNT2x</strain>
    </source>
</reference>
<dbReference type="Proteomes" id="UP000294619">
    <property type="component" value="Unassembled WGS sequence"/>
</dbReference>
<dbReference type="Gene3D" id="6.10.250.2040">
    <property type="match status" value="2"/>
</dbReference>
<feature type="domain" description="Trimeric autotransporter adhesin YadA-like stalk" evidence="13">
    <location>
        <begin position="2853"/>
        <end position="2888"/>
    </location>
</feature>
<evidence type="ECO:0000256" key="6">
    <source>
        <dbReference type="ARBA" id="ARBA00022692"/>
    </source>
</evidence>
<feature type="domain" description="Trimeric autotransporter adhesin YadA-like stalk" evidence="13">
    <location>
        <begin position="919"/>
        <end position="962"/>
    </location>
</feature>
<keyword evidence="9" id="KW-0472">Membrane</keyword>
<evidence type="ECO:0000256" key="3">
    <source>
        <dbReference type="ARBA" id="ARBA00005848"/>
    </source>
</evidence>
<dbReference type="Pfam" id="PF13018">
    <property type="entry name" value="ESPR"/>
    <property type="match status" value="1"/>
</dbReference>
<dbReference type="Gene3D" id="3.30.1300.30">
    <property type="entry name" value="GSPII I/J protein-like"/>
    <property type="match status" value="1"/>
</dbReference>
<proteinExistence type="inferred from homology"/>
<dbReference type="InterPro" id="IPR008640">
    <property type="entry name" value="Adhesin_Head_dom"/>
</dbReference>
<feature type="domain" description="Trimeric autotransporter adhesin YadA-like stalk" evidence="13">
    <location>
        <begin position="2961"/>
        <end position="2995"/>
    </location>
</feature>
<dbReference type="RefSeq" id="WP_132966210.1">
    <property type="nucleotide sequence ID" value="NZ_LEKL01000039.1"/>
</dbReference>
<sequence length="3320" mass="327876">MNKIYKVIWNKTTQTFVVVSELATSQNKAASSVDNVVIKQENRISAFLFKLKATMIASLVALLPMAASATLIITNNDNSGYAFNNNPANPANQLGGDRAFNYNNPGNLSYTNPNVARVGSNLYSPDEAVTGVAIGRNSNVVTTGGATVSGIAIGDYSRAVGGLAFALGGYSQATNVGATAIGTSALASGFNSLSMMRQAAATNDYAMAIGTVAWASGKGSLAMGQSSTATGNQSIAIGSADVSPSTAANGVSVASYDNTTNTKATADFAVAVGAQSKATAQSALAIGTKSTASAASATAISSNATASGGNSLALGVFSQAAATAAIAIGSGAQALGNSTVAIGNAAGVNAAPNTRYIHNVAVGTNAGQNVPGQYNVALGYQAGSNMTTGSDTVKNVVIIPQDNIAIGRDAGSNLSARAEQTNDGLGGTYAIQNPALYNVAIGLSAGSNLSGSANVALGRNAGSGINGWRNSALGDDAGARVTGEANTAVGSISGNDVSGNSNVALGGNSGSTVTGNNNVALGGAGQRVTGNKNFSTGNGSGNDVIGNSNISMNGKGTITNGHNNVAIGEGAGGTLIGTESAPNSNNIAIGSGAGAASSRSLGSNIAIGYEAGKTVNGAEQTSAFTIALGQSTKVSGSDAVALALNAQANGAHAMALGTNTKATGDSAVALGMMANANGNNATALGRQANATVANALAVGYLATASATRAAALGYQAQATAANATSLGNEARATAARSIALGNTSAASGISSIAQGDAAIASGANAVAIGKGAQATAEDSIAIGTGNVVSGKGSGALGDPSYITGAGTYTVGNDNGTQAAPIAADNAGAFGNGNLMGADADGSRIIGNQNNVQQANTFVVGNNVTTSQANSVILGNASADRAATAETSATINGITYGTFAGVGSAANGVVSVGAVGAERQIINVAAGQISATSTDAINGSQLYTVAEVAAKGWNIQANGGTSAKVAPGDTVNFINGTGTTATVATANGISNVSYSVNKSDLTVADNGTVSAQTDGDNFATAADVAEAINSANKTTVVEAGNNVTVNDPVVNGTVTTYTVNAEKATVSAAADSGLSAVAGAASATGVTDYAISLSQTSKQSLEKADSALQTVVTQIDGATVKTLKQDDNSANFITGDNITLTADSGGIKVATKQDVTFNNVTTNSLTAGPVSINNGGINAGDTVISNVASGGDVTSNAANIGDVQTAAAAAKSEVKAGTNVASVTSETGETKQTIYTVNADGASVSAAEGSAVSVAKGEKNSSTNVTDYALDLTQNTKDDIKKGVDAKEAVDGKGLTFTGDSGNTDEKLLGSEVAIKGDENITTTATANEVKIALNKALKVDSVTAGNTTLNNDGVTITGGTNNVSLTNTGLNNGGNQITNVASGGDVTSNAANIGDVQTAAAAAKSEVKAGTNVASVDESKGDNNQTVYTVNANGAKTSAGSSAVTVAAGTSDTNNVTDYKVDLSDNSKESLAKADSALQSWTAQVNGANAKTVDQTNNSVNFVNGDNIVVSNENGDIKVSTAKEVTFDSVTINNGGSVTEGSKSAVNGGDVYTAIQNTESQFKGDNDTLIKRKPAEVLSITGGATGETTANNIKTVGNADGSIAIELAKNLTGLSSIATETIKVGDTVEISKDGINAGNTAISNVASGGNVDSNAANIGDVKNAAAAAKSEVAAGTNVSSVTTATGANDQTIYTVNADGASVSAANESAVSVVKAEKDSTTNITDYALDLTQTTKDNIQKGVDAKSAVDSKGLTFTGDNGSTDEKLLGSKVAINGDDNITTTATVDSVKIGLNKNLTVDSVVAGNTTINTDGITITGGTNNVSLTNTGLNNGGNSITNVASGGDVDSNAANIGDVKTAAAAAKSEVKAGTNVVSVDESKGADNQTVYTVNAKGTTASAGSSAVTVEPDTSDVNNVTDYKVDLSEASKASLAKADTALQTVVTQIDGTEVKTLTKDSNSANFVTGDNIELTADNGGIKIATAKEVVFDKVSVGNTVINGDGLSINNGPSITSTGIDVAGNKISNVAAGENDTDAVNMSQLNQVAANQKVAKVIAGNNTKVTAEVDDNTTTYTVNAEKATVTGSTAIVATASDKGNDVTDYALDLSQATKDDIQKGVDAKETVDSKGLTFTGDSGSSDEKLLGSQVAVNGDENITTTADKNGVKVKLNKDLTGLNSVSANTVNAGSVVVGDANNSTTLTGTANGLDVGGDKITNVAAGDVNENSTDAVNGSQLHTTNTNVANNTKNIAQNTAEIEKGINFGDGATSTQYQLGDTINVKGDSNVTSTTTADGVQLALAKNINLDSVTAGNTVLNDAGITINGGANSPVSLTNNGLNNGGNQITNVASGGDVDSNAANIGDVKNAAAAAKSEVAAGTNVSSVTTATGANDQTIYTVNADGASVSAANESAVSVVKAEKDSTTNITDYALDLTQATKDDIQKGVDAKSAVDSKGLTFTGDNGSTDEKLLGSKVAINGDDNITTTATADSVKIGLNKNLTVDSVVAGNTTINTDGITITGGTNNVSLTNTGLNNGGNAITNVAAGVNDSDAVNVAQLKEVRTTAAAHSTVVAGDNVTVTTDTNADGGVEYNVAVPNAVVYDNDAHDSITLGGTSASEPVSLTNVKAGELNATSTDAVNGSQLHATNQNVAANSANIAQNTADIATNAANIVKGINFGDGNSSNNFALGATINVKGDNNIISTTTADGVQLGLSNNVTIGTAKPVTINGDSGTIGGLSNTSWNADNITSGQAATEDQLKAVSNIANQGFNLTSSASDGEVSGSSVEQVAPGETVTIDAGKNIAVTQNGNQISIATLNNLTVDSVVAGNSVLNNTGLTINDGTNGTVSLTNAGLNNGGNAITNVAAGVNDSDAVNVAQLNDVKKAAAAAATEITQGDNIVVTESKGKDGQTIYNVATAKDLNIDSVTAGNTVLNQNGVTVSDKVALNKDGLRVGDVSISTTGINAGGNKISGVAEGDISATSTDAVNGSQLYKIQQQAQAQSSVVAGDNIEVTTATNANGGVEYSVATAKVVSFDKTTVGTVVTDSNTNKISGLANGNISATSSDAVNGSQLYNNAKAVAATLGGGSAVDVNGNITAPTYTVTDGNPSSGNSVTVHTVGAAISNLTAGVQKPLTFETDSGSYVARLGSTIGIKGDGNNISTSADSNGNITVKMSDTPNFTSIKTGNTTVGNNGVTVTGGDNGTVSLTSNGLNNGGNRITNVAPGVEGTDAVNVNQLSAVSNTINNRINKVDNRASAGTASAMAAAGLPQAYLPGHSMVAVAGGTHRGENAMALGVSRISDNGKVIVKLTGATNSEKDTSASIGVGYQW</sequence>
<dbReference type="InterPro" id="IPR005594">
    <property type="entry name" value="YadA_C"/>
</dbReference>
<comment type="similarity">
    <text evidence="3">Belongs to the autotransporter-2 (AT-2) (TC 1.B.40) family.</text>
</comment>
<feature type="domain" description="ESPR" evidence="14">
    <location>
        <begin position="1"/>
        <end position="33"/>
    </location>
</feature>
<evidence type="ECO:0000259" key="14">
    <source>
        <dbReference type="Pfam" id="PF13018"/>
    </source>
</evidence>
<comment type="subcellular location">
    <subcellularLocation>
        <location evidence="2">Cell outer membrane</location>
    </subcellularLocation>
    <subcellularLocation>
        <location evidence="1">Cell surface</location>
    </subcellularLocation>
</comment>
<evidence type="ECO:0000256" key="10">
    <source>
        <dbReference type="ARBA" id="ARBA00023237"/>
    </source>
</evidence>
<accession>A0A4R3YB33</accession>
<evidence type="ECO:0000256" key="9">
    <source>
        <dbReference type="ARBA" id="ARBA00023136"/>
    </source>
</evidence>
<dbReference type="GO" id="GO:0009986">
    <property type="term" value="C:cell surface"/>
    <property type="evidence" value="ECO:0007669"/>
    <property type="project" value="UniProtKB-SubCell"/>
</dbReference>
<dbReference type="EMBL" id="VDGV01000141">
    <property type="protein sequence ID" value="TNG87834.1"/>
    <property type="molecule type" value="Genomic_DNA"/>
</dbReference>
<feature type="domain" description="Trimeric autotransporter adhesin YadA-like stalk" evidence="13">
    <location>
        <begin position="2020"/>
        <end position="2050"/>
    </location>
</feature>
<feature type="domain" description="Trimeric autotransporter adhesin YadA-like head" evidence="12">
    <location>
        <begin position="746"/>
        <end position="772"/>
    </location>
</feature>
<dbReference type="SUPFAM" id="SSF54523">
    <property type="entry name" value="Pili subunits"/>
    <property type="match status" value="1"/>
</dbReference>
<feature type="domain" description="Trimeric autotransporter adhesin YadA-like head" evidence="12">
    <location>
        <begin position="306"/>
        <end position="332"/>
    </location>
</feature>
<feature type="domain" description="Trimeric autotransporter adhesin YadA-like stalk" evidence="13">
    <location>
        <begin position="2533"/>
        <end position="2570"/>
    </location>
</feature>
<feature type="domain" description="Trimeric autotransporter adhesin YadA-like stalk" evidence="13">
    <location>
        <begin position="3042"/>
        <end position="3085"/>
    </location>
</feature>
<evidence type="ECO:0000256" key="7">
    <source>
        <dbReference type="ARBA" id="ARBA00022729"/>
    </source>
</evidence>
<dbReference type="GO" id="GO:0009279">
    <property type="term" value="C:cell outer membrane"/>
    <property type="evidence" value="ECO:0007669"/>
    <property type="project" value="UniProtKB-SubCell"/>
</dbReference>
<keyword evidence="8" id="KW-0653">Protein transport</keyword>
<dbReference type="InterPro" id="IPR024973">
    <property type="entry name" value="ESPR"/>
</dbReference>
<dbReference type="Gene3D" id="6.20.50.100">
    <property type="match status" value="2"/>
</dbReference>
<keyword evidence="10" id="KW-0998">Cell outer membrane</keyword>
<protein>
    <submittedName>
        <fullName evidence="15">Autotransporter adhesin</fullName>
    </submittedName>
</protein>
<dbReference type="EMBL" id="SMCP01000004">
    <property type="protein sequence ID" value="TCV87934.1"/>
    <property type="molecule type" value="Genomic_DNA"/>
</dbReference>
<dbReference type="Gene3D" id="2.20.70.140">
    <property type="match status" value="8"/>
</dbReference>
<evidence type="ECO:0000256" key="5">
    <source>
        <dbReference type="ARBA" id="ARBA00022452"/>
    </source>
</evidence>
<evidence type="ECO:0000256" key="2">
    <source>
        <dbReference type="ARBA" id="ARBA00004442"/>
    </source>
</evidence>
<keyword evidence="6" id="KW-0812">Transmembrane</keyword>
<feature type="domain" description="Trimeric autotransporter adhesin YadA-like C-terminal membrane anchor" evidence="11">
    <location>
        <begin position="3260"/>
        <end position="3320"/>
    </location>
</feature>
<feature type="domain" description="Trimeric autotransporter adhesin YadA-like stalk" evidence="13">
    <location>
        <begin position="2615"/>
        <end position="2657"/>
    </location>
</feature>
<keyword evidence="5" id="KW-1134">Transmembrane beta strand</keyword>
<feature type="domain" description="Trimeric autotransporter adhesin YadA-like head" evidence="12">
    <location>
        <begin position="676"/>
        <end position="701"/>
    </location>
</feature>
<feature type="domain" description="Trimeric autotransporter adhesin YadA-like stalk" evidence="13">
    <location>
        <begin position="2209"/>
        <end position="2251"/>
    </location>
</feature>
<dbReference type="Pfam" id="PF03895">
    <property type="entry name" value="YadA_anchor"/>
    <property type="match status" value="1"/>
</dbReference>
<reference evidence="15 17" key="1">
    <citation type="submission" date="2019-03" db="EMBL/GenBank/DDBJ databases">
        <title>Genomic Encyclopedia of Type Strains, Phase IV (KMG-IV): sequencing the most valuable type-strain genomes for metagenomic binning, comparative biology and taxonomic classification.</title>
        <authorList>
            <person name="Goeker M."/>
        </authorList>
    </citation>
    <scope>NUCLEOTIDE SEQUENCE [LARGE SCALE GENOMIC DNA]</scope>
    <source>
        <strain evidence="15 17">DSM 28140</strain>
    </source>
</reference>
<dbReference type="GO" id="GO:0015031">
    <property type="term" value="P:protein transport"/>
    <property type="evidence" value="ECO:0007669"/>
    <property type="project" value="UniProtKB-KW"/>
</dbReference>
<feature type="domain" description="Trimeric autotransporter adhesin YadA-like stalk" evidence="13">
    <location>
        <begin position="3209"/>
        <end position="3249"/>
    </location>
</feature>
<organism evidence="15 17">
    <name type="scientific">Testudinibacter aquarius</name>
    <dbReference type="NCBI Taxonomy" id="1524974"/>
    <lineage>
        <taxon>Bacteria</taxon>
        <taxon>Pseudomonadati</taxon>
        <taxon>Pseudomonadota</taxon>
        <taxon>Gammaproteobacteria</taxon>
        <taxon>Pasteurellales</taxon>
        <taxon>Pasteurellaceae</taxon>
        <taxon>Testudinibacter</taxon>
    </lineage>
</organism>
<gene>
    <name evidence="15" type="ORF">EDC16_104123</name>
    <name evidence="16" type="ORF">FHQ21_11735</name>
</gene>
<evidence type="ECO:0000259" key="13">
    <source>
        <dbReference type="Pfam" id="PF05662"/>
    </source>
</evidence>